<accession>A0A0R3TWB7</accession>
<proteinExistence type="predicted"/>
<dbReference type="Proteomes" id="UP000278807">
    <property type="component" value="Unassembled WGS sequence"/>
</dbReference>
<name>A0A0R3TWB7_RODNA</name>
<sequence>MDSRFLLVLPQQSMPNIPTVIPPYSQGYPHSLIGS</sequence>
<protein>
    <submittedName>
        <fullName evidence="3">CTNNB1 binding N-teminal domain-containing protein</fullName>
    </submittedName>
</protein>
<evidence type="ECO:0000313" key="3">
    <source>
        <dbReference type="WBParaSite" id="HNAJ_0001214601-mRNA-1"/>
    </source>
</evidence>
<dbReference type="AlphaFoldDB" id="A0A0R3TWB7"/>
<reference evidence="1 2" key="2">
    <citation type="submission" date="2018-11" db="EMBL/GenBank/DDBJ databases">
        <authorList>
            <consortium name="Pathogen Informatics"/>
        </authorList>
    </citation>
    <scope>NUCLEOTIDE SEQUENCE [LARGE SCALE GENOMIC DNA]</scope>
</reference>
<dbReference type="EMBL" id="UZAE01014052">
    <property type="protein sequence ID" value="VDO12274.1"/>
    <property type="molecule type" value="Genomic_DNA"/>
</dbReference>
<evidence type="ECO:0000313" key="2">
    <source>
        <dbReference type="Proteomes" id="UP000278807"/>
    </source>
</evidence>
<organism evidence="3">
    <name type="scientific">Rodentolepis nana</name>
    <name type="common">Dwarf tapeworm</name>
    <name type="synonym">Hymenolepis nana</name>
    <dbReference type="NCBI Taxonomy" id="102285"/>
    <lineage>
        <taxon>Eukaryota</taxon>
        <taxon>Metazoa</taxon>
        <taxon>Spiralia</taxon>
        <taxon>Lophotrochozoa</taxon>
        <taxon>Platyhelminthes</taxon>
        <taxon>Cestoda</taxon>
        <taxon>Eucestoda</taxon>
        <taxon>Cyclophyllidea</taxon>
        <taxon>Hymenolepididae</taxon>
        <taxon>Rodentolepis</taxon>
    </lineage>
</organism>
<gene>
    <name evidence="1" type="ORF">HNAJ_LOCUS12135</name>
</gene>
<keyword evidence="2" id="KW-1185">Reference proteome</keyword>
<reference evidence="3" key="1">
    <citation type="submission" date="2017-02" db="UniProtKB">
        <authorList>
            <consortium name="WormBaseParasite"/>
        </authorList>
    </citation>
    <scope>IDENTIFICATION</scope>
</reference>
<dbReference type="WBParaSite" id="HNAJ_0001214601-mRNA-1">
    <property type="protein sequence ID" value="HNAJ_0001214601-mRNA-1"/>
    <property type="gene ID" value="HNAJ_0001214601"/>
</dbReference>
<evidence type="ECO:0000313" key="1">
    <source>
        <dbReference type="EMBL" id="VDO12274.1"/>
    </source>
</evidence>